<evidence type="ECO:0000313" key="1">
    <source>
        <dbReference type="EMBL" id="MCP1676533.1"/>
    </source>
</evidence>
<dbReference type="AlphaFoldDB" id="A0AAE3KDN9"/>
<comment type="caution">
    <text evidence="1">The sequence shown here is derived from an EMBL/GenBank/DDBJ whole genome shotgun (WGS) entry which is preliminary data.</text>
</comment>
<protein>
    <submittedName>
        <fullName evidence="1">Phosphatidylserine/phosphatidylglycerophosphate/ cardiolipin synthase-like enzyme</fullName>
    </submittedName>
</protein>
<gene>
    <name evidence="1" type="ORF">J2T57_003694</name>
</gene>
<proteinExistence type="predicted"/>
<sequence length="173" mass="19170">MCSGFFQEETSSGYRASAEPGFVSALVRNPIKLTTVGVHNYGWRERYRAFRDSLAAAGVSVDAYYKKGMNWHAKIFLLERNGKCILGIVGSSNVTRRAFGTSVPFNNECDVALWTRGAHGFGQWLDGAVYENGDDFPPVIRSSYSARANRGVSIPDRLRVLRDEVLSENLAPL</sequence>
<reference evidence="1" key="1">
    <citation type="submission" date="2022-03" db="EMBL/GenBank/DDBJ databases">
        <title>Genomic Encyclopedia of Type Strains, Phase III (KMG-III): the genomes of soil and plant-associated and newly described type strains.</title>
        <authorList>
            <person name="Whitman W."/>
        </authorList>
    </citation>
    <scope>NUCLEOTIDE SEQUENCE</scope>
    <source>
        <strain evidence="1">ANL 6-2</strain>
    </source>
</reference>
<keyword evidence="2" id="KW-1185">Reference proteome</keyword>
<accession>A0AAE3KDN9</accession>
<dbReference type="Gene3D" id="3.30.870.10">
    <property type="entry name" value="Endonuclease Chain A"/>
    <property type="match status" value="1"/>
</dbReference>
<organism evidence="1 2">
    <name type="scientific">Natronocella acetinitrilica</name>
    <dbReference type="NCBI Taxonomy" id="414046"/>
    <lineage>
        <taxon>Bacteria</taxon>
        <taxon>Pseudomonadati</taxon>
        <taxon>Pseudomonadota</taxon>
        <taxon>Gammaproteobacteria</taxon>
        <taxon>Chromatiales</taxon>
        <taxon>Ectothiorhodospiraceae</taxon>
        <taxon>Natronocella</taxon>
    </lineage>
</organism>
<name>A0AAE3KDN9_9GAMM</name>
<dbReference type="Proteomes" id="UP001205843">
    <property type="component" value="Unassembled WGS sequence"/>
</dbReference>
<dbReference type="EMBL" id="JALJXV010000009">
    <property type="protein sequence ID" value="MCP1676533.1"/>
    <property type="molecule type" value="Genomic_DNA"/>
</dbReference>
<evidence type="ECO:0000313" key="2">
    <source>
        <dbReference type="Proteomes" id="UP001205843"/>
    </source>
</evidence>